<evidence type="ECO:0000313" key="1">
    <source>
        <dbReference type="EMBL" id="MFB9447371.1"/>
    </source>
</evidence>
<name>A0ABV5MEU7_9ACTN</name>
<evidence type="ECO:0008006" key="3">
    <source>
        <dbReference type="Google" id="ProtNLM"/>
    </source>
</evidence>
<accession>A0ABV5MEU7</accession>
<protein>
    <recommendedName>
        <fullName evidence="3">Transposase</fullName>
    </recommendedName>
</protein>
<keyword evidence="2" id="KW-1185">Reference proteome</keyword>
<comment type="caution">
    <text evidence="1">The sequence shown here is derived from an EMBL/GenBank/DDBJ whole genome shotgun (WGS) entry which is preliminary data.</text>
</comment>
<dbReference type="EMBL" id="JBHMCA010000053">
    <property type="protein sequence ID" value="MFB9447371.1"/>
    <property type="molecule type" value="Genomic_DNA"/>
</dbReference>
<organism evidence="1 2">
    <name type="scientific">Dactylosporangium vinaceum</name>
    <dbReference type="NCBI Taxonomy" id="53362"/>
    <lineage>
        <taxon>Bacteria</taxon>
        <taxon>Bacillati</taxon>
        <taxon>Actinomycetota</taxon>
        <taxon>Actinomycetes</taxon>
        <taxon>Micromonosporales</taxon>
        <taxon>Micromonosporaceae</taxon>
        <taxon>Dactylosporangium</taxon>
    </lineage>
</organism>
<reference evidence="1 2" key="1">
    <citation type="submission" date="2024-09" db="EMBL/GenBank/DDBJ databases">
        <authorList>
            <person name="Sun Q."/>
            <person name="Mori K."/>
        </authorList>
    </citation>
    <scope>NUCLEOTIDE SEQUENCE [LARGE SCALE GENOMIC DNA]</scope>
    <source>
        <strain evidence="1 2">JCM 3307</strain>
    </source>
</reference>
<proteinExistence type="predicted"/>
<dbReference type="RefSeq" id="WP_223100754.1">
    <property type="nucleotide sequence ID" value="NZ_CP061913.1"/>
</dbReference>
<dbReference type="Proteomes" id="UP001589608">
    <property type="component" value="Unassembled WGS sequence"/>
</dbReference>
<sequence>MESTFEAVRAEALFASQLQMSQGPVDADVRAAVTHTLRRIGVQGCVARVATEFGEHPECASNRMNWALRMIRHAYAASCTPEVFVRPKALAQPAR</sequence>
<evidence type="ECO:0000313" key="2">
    <source>
        <dbReference type="Proteomes" id="UP001589608"/>
    </source>
</evidence>
<gene>
    <name evidence="1" type="ORF">ACFFTR_30125</name>
</gene>